<evidence type="ECO:0000256" key="3">
    <source>
        <dbReference type="ARBA" id="ARBA00004947"/>
    </source>
</evidence>
<dbReference type="InterPro" id="IPR005886">
    <property type="entry name" value="UDP_G4E"/>
</dbReference>
<comment type="cofactor">
    <cofactor evidence="2 10">
        <name>NAD(+)</name>
        <dbReference type="ChEBI" id="CHEBI:57540"/>
    </cofactor>
</comment>
<evidence type="ECO:0000313" key="12">
    <source>
        <dbReference type="EMBL" id="GAA0562169.1"/>
    </source>
</evidence>
<dbReference type="Proteomes" id="UP001499951">
    <property type="component" value="Unassembled WGS sequence"/>
</dbReference>
<dbReference type="InterPro" id="IPR001509">
    <property type="entry name" value="Epimerase_deHydtase"/>
</dbReference>
<keyword evidence="9 10" id="KW-0119">Carbohydrate metabolism</keyword>
<gene>
    <name evidence="12" type="primary">galE_1</name>
    <name evidence="12" type="ORF">GCM10008942_08250</name>
</gene>
<feature type="domain" description="NAD-dependent epimerase/dehydratase" evidence="11">
    <location>
        <begin position="8"/>
        <end position="264"/>
    </location>
</feature>
<keyword evidence="8 10" id="KW-0413">Isomerase</keyword>
<evidence type="ECO:0000256" key="8">
    <source>
        <dbReference type="ARBA" id="ARBA00023235"/>
    </source>
</evidence>
<dbReference type="SUPFAM" id="SSF51735">
    <property type="entry name" value="NAD(P)-binding Rossmann-fold domains"/>
    <property type="match status" value="1"/>
</dbReference>
<comment type="subunit">
    <text evidence="10">Homodimer.</text>
</comment>
<evidence type="ECO:0000256" key="9">
    <source>
        <dbReference type="ARBA" id="ARBA00023277"/>
    </source>
</evidence>
<evidence type="ECO:0000256" key="4">
    <source>
        <dbReference type="ARBA" id="ARBA00007637"/>
    </source>
</evidence>
<comment type="caution">
    <text evidence="12">The sequence shown here is derived from an EMBL/GenBank/DDBJ whole genome shotgun (WGS) entry which is preliminary data.</text>
</comment>
<keyword evidence="7 10" id="KW-0520">NAD</keyword>
<name>A0ABN1EAL6_9PROT</name>
<dbReference type="EMBL" id="BAAADD010000002">
    <property type="protein sequence ID" value="GAA0562169.1"/>
    <property type="molecule type" value="Genomic_DNA"/>
</dbReference>
<dbReference type="PANTHER" id="PTHR43725">
    <property type="entry name" value="UDP-GLUCOSE 4-EPIMERASE"/>
    <property type="match status" value="1"/>
</dbReference>
<dbReference type="EC" id="5.1.3.2" evidence="5 10"/>
<evidence type="ECO:0000256" key="1">
    <source>
        <dbReference type="ARBA" id="ARBA00000083"/>
    </source>
</evidence>
<evidence type="ECO:0000256" key="5">
    <source>
        <dbReference type="ARBA" id="ARBA00013189"/>
    </source>
</evidence>
<keyword evidence="13" id="KW-1185">Reference proteome</keyword>
<evidence type="ECO:0000256" key="7">
    <source>
        <dbReference type="ARBA" id="ARBA00023027"/>
    </source>
</evidence>
<sequence length="348" mass="36967">MQPDKGHILVSGGAGYIGSHVALTLKKAGFTPVVVDSLVKGNRWAGEKSGPFRQGDIGDAAFVAAVCDEFKPVAALHFAAFIEVGESVAKPDMYFANNRDKAKIFFETIAAKGVKNIVFSSTAAVYGEPEEVPIKETTAQKPINPYGQSKLEAEQAMRAIAGVKSVALRYFNVAGGAPEAGLGETHYPETHVIPRIVLPLIDAPAALLDTLGLKAGFKLFGTDYPTRDGTAVRDYIHVLDLADAHVLALRYLLGGGDTNIFNLGSGDGFSVSEIVAATRKVLNRPDFAPGVAPRRAGDPATLVADSSKARSVLGWTPHRGIEEMIASAAEWHRTQLYVDTVIAKARAS</sequence>
<dbReference type="CDD" id="cd05247">
    <property type="entry name" value="UDP_G4E_1_SDR_e"/>
    <property type="match status" value="1"/>
</dbReference>
<evidence type="ECO:0000256" key="2">
    <source>
        <dbReference type="ARBA" id="ARBA00001911"/>
    </source>
</evidence>
<evidence type="ECO:0000256" key="10">
    <source>
        <dbReference type="RuleBase" id="RU366046"/>
    </source>
</evidence>
<dbReference type="NCBIfam" id="TIGR01179">
    <property type="entry name" value="galE"/>
    <property type="match status" value="1"/>
</dbReference>
<evidence type="ECO:0000313" key="13">
    <source>
        <dbReference type="Proteomes" id="UP001499951"/>
    </source>
</evidence>
<comment type="pathway">
    <text evidence="3 10">Carbohydrate metabolism; galactose metabolism.</text>
</comment>
<dbReference type="Pfam" id="PF01370">
    <property type="entry name" value="Epimerase"/>
    <property type="match status" value="1"/>
</dbReference>
<dbReference type="RefSeq" id="WP_166932283.1">
    <property type="nucleotide sequence ID" value="NZ_BAAADD010000002.1"/>
</dbReference>
<reference evidence="12 13" key="1">
    <citation type="journal article" date="2019" name="Int. J. Syst. Evol. Microbiol.">
        <title>The Global Catalogue of Microorganisms (GCM) 10K type strain sequencing project: providing services to taxonomists for standard genome sequencing and annotation.</title>
        <authorList>
            <consortium name="The Broad Institute Genomics Platform"/>
            <consortium name="The Broad Institute Genome Sequencing Center for Infectious Disease"/>
            <person name="Wu L."/>
            <person name="Ma J."/>
        </authorList>
    </citation>
    <scope>NUCLEOTIDE SEQUENCE [LARGE SCALE GENOMIC DNA]</scope>
    <source>
        <strain evidence="12 13">JCM 15089</strain>
    </source>
</reference>
<proteinExistence type="inferred from homology"/>
<organism evidence="12 13">
    <name type="scientific">Rhizomicrobium electricum</name>
    <dbReference type="NCBI Taxonomy" id="480070"/>
    <lineage>
        <taxon>Bacteria</taxon>
        <taxon>Pseudomonadati</taxon>
        <taxon>Pseudomonadota</taxon>
        <taxon>Alphaproteobacteria</taxon>
        <taxon>Micropepsales</taxon>
        <taxon>Micropepsaceae</taxon>
        <taxon>Rhizomicrobium</taxon>
    </lineage>
</organism>
<evidence type="ECO:0000259" key="11">
    <source>
        <dbReference type="Pfam" id="PF01370"/>
    </source>
</evidence>
<dbReference type="Gene3D" id="3.40.50.720">
    <property type="entry name" value="NAD(P)-binding Rossmann-like Domain"/>
    <property type="match status" value="1"/>
</dbReference>
<comment type="catalytic activity">
    <reaction evidence="1 10">
        <text>UDP-alpha-D-glucose = UDP-alpha-D-galactose</text>
        <dbReference type="Rhea" id="RHEA:22168"/>
        <dbReference type="ChEBI" id="CHEBI:58885"/>
        <dbReference type="ChEBI" id="CHEBI:66914"/>
        <dbReference type="EC" id="5.1.3.2"/>
    </reaction>
</comment>
<protein>
    <recommendedName>
        <fullName evidence="6 10">UDP-glucose 4-epimerase</fullName>
        <ecNumber evidence="5 10">5.1.3.2</ecNumber>
    </recommendedName>
</protein>
<accession>A0ABN1EAL6</accession>
<dbReference type="Gene3D" id="3.90.25.10">
    <property type="entry name" value="UDP-galactose 4-epimerase, domain 1"/>
    <property type="match status" value="1"/>
</dbReference>
<comment type="similarity">
    <text evidence="4 10">Belongs to the NAD(P)-dependent epimerase/dehydratase family.</text>
</comment>
<evidence type="ECO:0000256" key="6">
    <source>
        <dbReference type="ARBA" id="ARBA00018569"/>
    </source>
</evidence>
<dbReference type="InterPro" id="IPR036291">
    <property type="entry name" value="NAD(P)-bd_dom_sf"/>
</dbReference>
<dbReference type="PANTHER" id="PTHR43725:SF53">
    <property type="entry name" value="UDP-ARABINOSE 4-EPIMERASE 1"/>
    <property type="match status" value="1"/>
</dbReference>